<keyword evidence="1" id="KW-0175">Coiled coil</keyword>
<evidence type="ECO:0000313" key="2">
    <source>
        <dbReference type="EMBL" id="KAL1501332.1"/>
    </source>
</evidence>
<comment type="caution">
    <text evidence="2">The sequence shown here is derived from an EMBL/GenBank/DDBJ whole genome shotgun (WGS) entry which is preliminary data.</text>
</comment>
<proteinExistence type="predicted"/>
<gene>
    <name evidence="2" type="ORF">ABEB36_006673</name>
</gene>
<evidence type="ECO:0000256" key="1">
    <source>
        <dbReference type="SAM" id="Coils"/>
    </source>
</evidence>
<evidence type="ECO:0000313" key="3">
    <source>
        <dbReference type="Proteomes" id="UP001566132"/>
    </source>
</evidence>
<dbReference type="EMBL" id="JBDJPC010000005">
    <property type="protein sequence ID" value="KAL1501332.1"/>
    <property type="molecule type" value="Genomic_DNA"/>
</dbReference>
<protein>
    <submittedName>
        <fullName evidence="2">Uncharacterized protein</fullName>
    </submittedName>
</protein>
<accession>A0ABD1ERD4</accession>
<dbReference type="AlphaFoldDB" id="A0ABD1ERD4"/>
<feature type="coiled-coil region" evidence="1">
    <location>
        <begin position="64"/>
        <end position="145"/>
    </location>
</feature>
<sequence>MSSEEKIKTHIATIDKYIQQFHKDKNDKSLLNEYEEFLLKEMQNEQIQQKLLSSVQEELKKNQSQLLYNKITILEEKIQQQDNELKTLRDNIDSLSLQTIAQKQMLKSQKYEKEQLINSHIQSEINRLKLTLEEINQEFLKNEQEIKNQIALEKANKSTKIQEIYNNLAKPITMKNNKYVATQTIMKDLKKTLDQLKTEENEKPKSIKINYIKNNIIYFKNTIPSSPTVDVPVKRFPIQSPINQSLVPERIKRLPDCYIIENDDFSNVTINTITQ</sequence>
<keyword evidence="3" id="KW-1185">Reference proteome</keyword>
<name>A0ABD1ERD4_HYPHA</name>
<organism evidence="2 3">
    <name type="scientific">Hypothenemus hampei</name>
    <name type="common">Coffee berry borer</name>
    <dbReference type="NCBI Taxonomy" id="57062"/>
    <lineage>
        <taxon>Eukaryota</taxon>
        <taxon>Metazoa</taxon>
        <taxon>Ecdysozoa</taxon>
        <taxon>Arthropoda</taxon>
        <taxon>Hexapoda</taxon>
        <taxon>Insecta</taxon>
        <taxon>Pterygota</taxon>
        <taxon>Neoptera</taxon>
        <taxon>Endopterygota</taxon>
        <taxon>Coleoptera</taxon>
        <taxon>Polyphaga</taxon>
        <taxon>Cucujiformia</taxon>
        <taxon>Curculionidae</taxon>
        <taxon>Scolytinae</taxon>
        <taxon>Hypothenemus</taxon>
    </lineage>
</organism>
<reference evidence="2 3" key="1">
    <citation type="submission" date="2024-05" db="EMBL/GenBank/DDBJ databases">
        <title>Genetic variation in Jamaican populations of the coffee berry borer (Hypothenemus hampei).</title>
        <authorList>
            <person name="Errbii M."/>
            <person name="Myrie A."/>
        </authorList>
    </citation>
    <scope>NUCLEOTIDE SEQUENCE [LARGE SCALE GENOMIC DNA]</scope>
    <source>
        <strain evidence="2">JA-Hopewell-2020-01-JO</strain>
        <tissue evidence="2">Whole body</tissue>
    </source>
</reference>
<dbReference type="Proteomes" id="UP001566132">
    <property type="component" value="Unassembled WGS sequence"/>
</dbReference>